<gene>
    <name evidence="1" type="ORF">NCTC12877_00236</name>
</gene>
<reference evidence="1 2" key="1">
    <citation type="submission" date="2018-06" db="EMBL/GenBank/DDBJ databases">
        <authorList>
            <consortium name="Pathogen Informatics"/>
            <person name="Doyle S."/>
        </authorList>
    </citation>
    <scope>NUCLEOTIDE SEQUENCE [LARGE SCALE GENOMIC DNA]</scope>
    <source>
        <strain evidence="1 2">NCTC12877</strain>
    </source>
</reference>
<accession>A0A378QW50</accession>
<keyword evidence="2" id="KW-1185">Reference proteome</keyword>
<dbReference type="Proteomes" id="UP000254065">
    <property type="component" value="Unassembled WGS sequence"/>
</dbReference>
<dbReference type="InterPro" id="IPR029060">
    <property type="entry name" value="PIN-like_dom_sf"/>
</dbReference>
<evidence type="ECO:0000313" key="2">
    <source>
        <dbReference type="Proteomes" id="UP000254065"/>
    </source>
</evidence>
<organism evidence="1 2">
    <name type="scientific">Moraxella caprae</name>
    <dbReference type="NCBI Taxonomy" id="90240"/>
    <lineage>
        <taxon>Bacteria</taxon>
        <taxon>Pseudomonadati</taxon>
        <taxon>Pseudomonadota</taxon>
        <taxon>Gammaproteobacteria</taxon>
        <taxon>Moraxellales</taxon>
        <taxon>Moraxellaceae</taxon>
        <taxon>Moraxella</taxon>
    </lineage>
</organism>
<dbReference type="SUPFAM" id="SSF88723">
    <property type="entry name" value="PIN domain-like"/>
    <property type="match status" value="1"/>
</dbReference>
<evidence type="ECO:0008006" key="3">
    <source>
        <dbReference type="Google" id="ProtNLM"/>
    </source>
</evidence>
<dbReference type="EMBL" id="UGQB01000004">
    <property type="protein sequence ID" value="STZ07273.1"/>
    <property type="molecule type" value="Genomic_DNA"/>
</dbReference>
<evidence type="ECO:0000313" key="1">
    <source>
        <dbReference type="EMBL" id="STZ07273.1"/>
    </source>
</evidence>
<dbReference type="AlphaFoldDB" id="A0A378QW50"/>
<sequence>MLVLLEVNWVLSHLYKIKRQEIIDNLLLLCDTKFLVVENANHVKNTLLLAKNNTYDLSDLLIACRCQSANNLPVMTFDKKSV</sequence>
<dbReference type="OrthoDB" id="32974at2"/>
<name>A0A378QW50_9GAMM</name>
<protein>
    <recommendedName>
        <fullName evidence="3">PIN domain-containing protein</fullName>
    </recommendedName>
</protein>
<proteinExistence type="predicted"/>